<name>A5GC92_GEOUR</name>
<accession>A5GC92</accession>
<evidence type="ECO:0000313" key="1">
    <source>
        <dbReference type="EMBL" id="ABQ24814.1"/>
    </source>
</evidence>
<dbReference type="HOGENOM" id="CLU_1822586_0_0_7"/>
<dbReference type="EMBL" id="CP000698">
    <property type="protein sequence ID" value="ABQ24814.1"/>
    <property type="molecule type" value="Genomic_DNA"/>
</dbReference>
<organism evidence="1 2">
    <name type="scientific">Geotalea uraniireducens (strain Rf4)</name>
    <name type="common">Geobacter uraniireducens</name>
    <dbReference type="NCBI Taxonomy" id="351605"/>
    <lineage>
        <taxon>Bacteria</taxon>
        <taxon>Pseudomonadati</taxon>
        <taxon>Thermodesulfobacteriota</taxon>
        <taxon>Desulfuromonadia</taxon>
        <taxon>Geobacterales</taxon>
        <taxon>Geobacteraceae</taxon>
        <taxon>Geotalea</taxon>
    </lineage>
</organism>
<gene>
    <name evidence="1" type="ordered locus">Gura_0602</name>
</gene>
<sequence>MNYVNTFIAVAADTKVETGMVPPSREGKKSVAQLEYELIAAKPYQLTQEDVQFAVYVQRTGLSNQEVTANRSALWAEFFSKSMACMRASPLPKSYGWGLHFDADGKVALIGVETEKYARLVNDPTLEHTAAMRSKRS</sequence>
<dbReference type="RefSeq" id="WP_011937539.1">
    <property type="nucleotide sequence ID" value="NC_009483.1"/>
</dbReference>
<keyword evidence="2" id="KW-1185">Reference proteome</keyword>
<reference evidence="1 2" key="1">
    <citation type="submission" date="2007-05" db="EMBL/GenBank/DDBJ databases">
        <title>Complete sequence of Geobacter uraniireducens Rf4.</title>
        <authorList>
            <consortium name="US DOE Joint Genome Institute"/>
            <person name="Copeland A."/>
            <person name="Lucas S."/>
            <person name="Lapidus A."/>
            <person name="Barry K."/>
            <person name="Detter J.C."/>
            <person name="Glavina del Rio T."/>
            <person name="Hammon N."/>
            <person name="Israni S."/>
            <person name="Dalin E."/>
            <person name="Tice H."/>
            <person name="Pitluck S."/>
            <person name="Chertkov O."/>
            <person name="Brettin T."/>
            <person name="Bruce D."/>
            <person name="Han C."/>
            <person name="Schmutz J."/>
            <person name="Larimer F."/>
            <person name="Land M."/>
            <person name="Hauser L."/>
            <person name="Kyrpides N."/>
            <person name="Mikhailova N."/>
            <person name="Shelobolina E."/>
            <person name="Aklujkar M."/>
            <person name="Lovley D."/>
            <person name="Richardson P."/>
        </authorList>
    </citation>
    <scope>NUCLEOTIDE SEQUENCE [LARGE SCALE GENOMIC DNA]</scope>
    <source>
        <strain evidence="1 2">Rf4</strain>
    </source>
</reference>
<dbReference type="Pfam" id="PF19654">
    <property type="entry name" value="DUF6157"/>
    <property type="match status" value="1"/>
</dbReference>
<protein>
    <submittedName>
        <fullName evidence="1">Uncharacterized protein</fullName>
    </submittedName>
</protein>
<dbReference type="InterPro" id="IPR046155">
    <property type="entry name" value="DUF6157"/>
</dbReference>
<evidence type="ECO:0000313" key="2">
    <source>
        <dbReference type="Proteomes" id="UP000006695"/>
    </source>
</evidence>
<dbReference type="OrthoDB" id="2361182at2"/>
<dbReference type="Proteomes" id="UP000006695">
    <property type="component" value="Chromosome"/>
</dbReference>
<dbReference type="STRING" id="351605.Gura_0602"/>
<dbReference type="AlphaFoldDB" id="A5GC92"/>
<dbReference type="KEGG" id="gur:Gura_0602"/>
<proteinExistence type="predicted"/>